<proteinExistence type="predicted"/>
<dbReference type="Proteomes" id="UP001187415">
    <property type="component" value="Unassembled WGS sequence"/>
</dbReference>
<comment type="caution">
    <text evidence="2">The sequence shown here is derived from an EMBL/GenBank/DDBJ whole genome shotgun (WGS) entry which is preliminary data.</text>
</comment>
<feature type="compositionally biased region" description="Pro residues" evidence="1">
    <location>
        <begin position="65"/>
        <end position="74"/>
    </location>
</feature>
<feature type="compositionally biased region" description="Basic and acidic residues" evidence="1">
    <location>
        <begin position="84"/>
        <end position="96"/>
    </location>
</feature>
<evidence type="ECO:0000313" key="2">
    <source>
        <dbReference type="EMBL" id="KAK2844263.1"/>
    </source>
</evidence>
<feature type="region of interest" description="Disordered" evidence="1">
    <location>
        <begin position="61"/>
        <end position="106"/>
    </location>
</feature>
<evidence type="ECO:0000256" key="1">
    <source>
        <dbReference type="SAM" id="MobiDB-lite"/>
    </source>
</evidence>
<name>A0AA88MW73_CHASR</name>
<evidence type="ECO:0000313" key="3">
    <source>
        <dbReference type="Proteomes" id="UP001187415"/>
    </source>
</evidence>
<dbReference type="EMBL" id="JAUPFM010000008">
    <property type="protein sequence ID" value="KAK2844263.1"/>
    <property type="molecule type" value="Genomic_DNA"/>
</dbReference>
<keyword evidence="3" id="KW-1185">Reference proteome</keyword>
<sequence>MVASTQWSIDIPSPMTDETIHDEVEKNQQTKRTIKDSATLQYVPLALGSTRNQKEYDCTHWYDPPTTPKGPQHPPALHTTEVAFDPRGRVREKSERVPVSGQCLEE</sequence>
<dbReference type="AlphaFoldDB" id="A0AA88MW73"/>
<gene>
    <name evidence="2" type="ORF">Q5P01_010922</name>
</gene>
<organism evidence="2 3">
    <name type="scientific">Channa striata</name>
    <name type="common">Snakehead murrel</name>
    <name type="synonym">Ophicephalus striatus</name>
    <dbReference type="NCBI Taxonomy" id="64152"/>
    <lineage>
        <taxon>Eukaryota</taxon>
        <taxon>Metazoa</taxon>
        <taxon>Chordata</taxon>
        <taxon>Craniata</taxon>
        <taxon>Vertebrata</taxon>
        <taxon>Euteleostomi</taxon>
        <taxon>Actinopterygii</taxon>
        <taxon>Neopterygii</taxon>
        <taxon>Teleostei</taxon>
        <taxon>Neoteleostei</taxon>
        <taxon>Acanthomorphata</taxon>
        <taxon>Anabantaria</taxon>
        <taxon>Anabantiformes</taxon>
        <taxon>Channoidei</taxon>
        <taxon>Channidae</taxon>
        <taxon>Channa</taxon>
    </lineage>
</organism>
<accession>A0AA88MW73</accession>
<protein>
    <submittedName>
        <fullName evidence="2">Uncharacterized protein</fullName>
    </submittedName>
</protein>
<reference evidence="2" key="1">
    <citation type="submission" date="2023-07" db="EMBL/GenBank/DDBJ databases">
        <title>Chromosome-level Genome Assembly of Striped Snakehead (Channa striata).</title>
        <authorList>
            <person name="Liu H."/>
        </authorList>
    </citation>
    <scope>NUCLEOTIDE SEQUENCE</scope>
    <source>
        <strain evidence="2">Gz</strain>
        <tissue evidence="2">Muscle</tissue>
    </source>
</reference>